<feature type="compositionally biased region" description="Basic residues" evidence="1">
    <location>
        <begin position="535"/>
        <end position="544"/>
    </location>
</feature>
<feature type="region of interest" description="Disordered" evidence="1">
    <location>
        <begin position="270"/>
        <end position="311"/>
    </location>
</feature>
<feature type="compositionally biased region" description="Low complexity" evidence="1">
    <location>
        <begin position="500"/>
        <end position="511"/>
    </location>
</feature>
<feature type="region of interest" description="Disordered" evidence="1">
    <location>
        <begin position="352"/>
        <end position="413"/>
    </location>
</feature>
<feature type="compositionally biased region" description="Polar residues" evidence="1">
    <location>
        <begin position="38"/>
        <end position="63"/>
    </location>
</feature>
<feature type="compositionally biased region" description="Polar residues" evidence="1">
    <location>
        <begin position="661"/>
        <end position="674"/>
    </location>
</feature>
<accession>A0ABD3MUA3</accession>
<comment type="caution">
    <text evidence="2">The sequence shown here is derived from an EMBL/GenBank/DDBJ whole genome shotgun (WGS) entry which is preliminary data.</text>
</comment>
<feature type="compositionally biased region" description="Low complexity" evidence="1">
    <location>
        <begin position="401"/>
        <end position="413"/>
    </location>
</feature>
<keyword evidence="3" id="KW-1185">Reference proteome</keyword>
<dbReference type="AlphaFoldDB" id="A0ABD3MUA3"/>
<sequence>MENSLEILVGNGNESSHDLSGSTKSSSSISRPQHLHRSCSTNTSTTADKTHPNNNILHTNQNKKINEKLNFKQRLAMENFLMAQSSKNMNPIAKEEAWRELVRAMKRSSSSEYDTSMNTSGSTTNNNNSSRGGGYARSNSSNNANGGRRNSLGGKKKDDILGLIRIGGGLKIGAGSSDVATSTKTPEQQLPLVRTITPPSFPTMVLPNILSAGGLPTVSPLSVDGMVFDDEEYVDDDDRLDQQQAYEKGGTAGDSRMVNDDICLKFPIIHGEDEEEEKEEEGGGCSAIDADKMETKKKPTGGGGGGGDATTQKKSSLFFDIGESFADNTKRLWNKDTNNTNNANLVLSLADSMSEEGESTSGCSEDRSMMRRRQQPPPLLLPSLRNDSGSSSVGMFHLPASRSSHGGSTSSDGGFEKMSFWESEMMRQVGAQQEAVVAADGSSRHDFPNSGSLSIIAHSNEGEIVSFHESEKYSTEAPRPVSQPSTVLEQEHGTHQQLYHSQSMPSHSPQQVIPLPRKEPNSIEMSQNSPPCQRSMKRRSKRRGVGTNNNSTAQSLEEQIFCVLQQQPDSHVVTDILDEELEVGEHHDSSMNTRASRVKNGTVGSAASAQDILRELRNSMSNTLQINNSLQSSCNRSSSSKPPLGSISIGVRGLHLGPNGSKDSTASRQHISSSTEDHLELNSGYMRPPTPTLALAPSPRDIPRPSRCRRSVSDSTAGTPAANLVSSASSPRSIVTMPADESVHNSTMSPLERYCKVIGTNREHASVKNSRLRGRIFPYTSPVASDLMRGGTTRVQIVPRRTSTNPFDPISTNPFDSPPRSLPSQKAKEPFEEQSSPIPMERSGDTYISQDASSSINKSNTSITPSSDSCVVLHANGDIITASTPSQCSSPPSVLLLKPSKRDRIRTRNLSPPESLQVSSIRNLKPDYENAEVESKRYSYANDAERLTRQLNGIHESSLRKATPQNQLREKLANATIMDDDVVEDAVRAATECLSTATSTCSNDVSTTNEVEQTQRTDDGDEFFVIPSPQHRENWSAFDPNNGCSNDFDFRPSESMDEWGDDDRWDFDEDDEWERENKGDKMYFCSPTSVAAGRHFS</sequence>
<proteinExistence type="predicted"/>
<feature type="compositionally biased region" description="Low complexity" evidence="1">
    <location>
        <begin position="630"/>
        <end position="650"/>
    </location>
</feature>
<feature type="compositionally biased region" description="Polar residues" evidence="1">
    <location>
        <begin position="523"/>
        <end position="532"/>
    </location>
</feature>
<name>A0ABD3MUA3_9STRA</name>
<feature type="region of interest" description="Disordered" evidence="1">
    <location>
        <begin position="469"/>
        <end position="551"/>
    </location>
</feature>
<feature type="compositionally biased region" description="Acidic residues" evidence="1">
    <location>
        <begin position="272"/>
        <end position="282"/>
    </location>
</feature>
<feature type="region of interest" description="Disordered" evidence="1">
    <location>
        <begin position="108"/>
        <end position="154"/>
    </location>
</feature>
<feature type="compositionally biased region" description="Low complexity" evidence="1">
    <location>
        <begin position="115"/>
        <end position="153"/>
    </location>
</feature>
<dbReference type="EMBL" id="JALLBG020000085">
    <property type="protein sequence ID" value="KAL3766436.1"/>
    <property type="molecule type" value="Genomic_DNA"/>
</dbReference>
<evidence type="ECO:0000256" key="1">
    <source>
        <dbReference type="SAM" id="MobiDB-lite"/>
    </source>
</evidence>
<protein>
    <submittedName>
        <fullName evidence="2">Uncharacterized protein</fullName>
    </submittedName>
</protein>
<feature type="region of interest" description="Disordered" evidence="1">
    <location>
        <begin position="1"/>
        <end position="65"/>
    </location>
</feature>
<feature type="compositionally biased region" description="Low complexity" evidence="1">
    <location>
        <begin position="18"/>
        <end position="30"/>
    </location>
</feature>
<gene>
    <name evidence="2" type="ORF">ACHAWU_007471</name>
</gene>
<organism evidence="2 3">
    <name type="scientific">Discostella pseudostelligera</name>
    <dbReference type="NCBI Taxonomy" id="259834"/>
    <lineage>
        <taxon>Eukaryota</taxon>
        <taxon>Sar</taxon>
        <taxon>Stramenopiles</taxon>
        <taxon>Ochrophyta</taxon>
        <taxon>Bacillariophyta</taxon>
        <taxon>Coscinodiscophyceae</taxon>
        <taxon>Thalassiosirophycidae</taxon>
        <taxon>Stephanodiscales</taxon>
        <taxon>Stephanodiscaceae</taxon>
        <taxon>Discostella</taxon>
    </lineage>
</organism>
<feature type="compositionally biased region" description="Low complexity" evidence="1">
    <location>
        <begin position="853"/>
        <end position="866"/>
    </location>
</feature>
<feature type="region of interest" description="Disordered" evidence="1">
    <location>
        <begin position="798"/>
        <end position="866"/>
    </location>
</feature>
<evidence type="ECO:0000313" key="2">
    <source>
        <dbReference type="EMBL" id="KAL3766436.1"/>
    </source>
</evidence>
<feature type="region of interest" description="Disordered" evidence="1">
    <location>
        <begin position="630"/>
        <end position="729"/>
    </location>
</feature>
<dbReference type="Proteomes" id="UP001530293">
    <property type="component" value="Unassembled WGS sequence"/>
</dbReference>
<feature type="compositionally biased region" description="Polar residues" evidence="1">
    <location>
        <begin position="801"/>
        <end position="815"/>
    </location>
</feature>
<reference evidence="2 3" key="1">
    <citation type="submission" date="2024-10" db="EMBL/GenBank/DDBJ databases">
        <title>Updated reference genomes for cyclostephanoid diatoms.</title>
        <authorList>
            <person name="Roberts W.R."/>
            <person name="Alverson A.J."/>
        </authorList>
    </citation>
    <scope>NUCLEOTIDE SEQUENCE [LARGE SCALE GENOMIC DNA]</scope>
    <source>
        <strain evidence="2 3">AJA232-27</strain>
    </source>
</reference>
<evidence type="ECO:0000313" key="3">
    <source>
        <dbReference type="Proteomes" id="UP001530293"/>
    </source>
</evidence>
<feature type="compositionally biased region" description="Polar residues" evidence="1">
    <location>
        <begin position="713"/>
        <end position="729"/>
    </location>
</feature>